<name>A0A6N8J075_9BURK</name>
<proteinExistence type="predicted"/>
<gene>
    <name evidence="2" type="ORF">GON04_19585</name>
</gene>
<dbReference type="AlphaFoldDB" id="A0A6N8J075"/>
<feature type="chain" id="PRO_5026832201" description="Nuclear transport factor 2 family protein" evidence="1">
    <location>
        <begin position="20"/>
        <end position="159"/>
    </location>
</feature>
<evidence type="ECO:0000256" key="1">
    <source>
        <dbReference type="SAM" id="SignalP"/>
    </source>
</evidence>
<dbReference type="EMBL" id="WSEL01000009">
    <property type="protein sequence ID" value="MVQ31670.1"/>
    <property type="molecule type" value="Genomic_DNA"/>
</dbReference>
<keyword evidence="1" id="KW-0732">Signal</keyword>
<dbReference type="Proteomes" id="UP000469385">
    <property type="component" value="Unassembled WGS sequence"/>
</dbReference>
<dbReference type="PROSITE" id="PS51257">
    <property type="entry name" value="PROKAR_LIPOPROTEIN"/>
    <property type="match status" value="1"/>
</dbReference>
<feature type="signal peptide" evidence="1">
    <location>
        <begin position="1"/>
        <end position="19"/>
    </location>
</feature>
<accession>A0A6N8J075</accession>
<comment type="caution">
    <text evidence="2">The sequence shown here is derived from an EMBL/GenBank/DDBJ whole genome shotgun (WGS) entry which is preliminary data.</text>
</comment>
<dbReference type="RefSeq" id="WP_157399695.1">
    <property type="nucleotide sequence ID" value="NZ_WSEL01000009.1"/>
</dbReference>
<sequence length="159" mass="15758">MTKFPLNALACLAAAALLAGCGGGGGSDGGGSTAGTTEQTTGVTVYASILNQLGTLTGLNSTAVAAAFDDAYLDSGMTKKQVLDALGGEAAAMAAAADHSLFPQVTLTDAQVSNCDSKNVCTLTATITNGDVDTTAVQFSTKVLNVNGTYRLLGDQLAS</sequence>
<protein>
    <recommendedName>
        <fullName evidence="4">Nuclear transport factor 2 family protein</fullName>
    </recommendedName>
</protein>
<organism evidence="2 3">
    <name type="scientific">Ramlibacter pinisoli</name>
    <dbReference type="NCBI Taxonomy" id="2682844"/>
    <lineage>
        <taxon>Bacteria</taxon>
        <taxon>Pseudomonadati</taxon>
        <taxon>Pseudomonadota</taxon>
        <taxon>Betaproteobacteria</taxon>
        <taxon>Burkholderiales</taxon>
        <taxon>Comamonadaceae</taxon>
        <taxon>Ramlibacter</taxon>
    </lineage>
</organism>
<evidence type="ECO:0000313" key="3">
    <source>
        <dbReference type="Proteomes" id="UP000469385"/>
    </source>
</evidence>
<evidence type="ECO:0008006" key="4">
    <source>
        <dbReference type="Google" id="ProtNLM"/>
    </source>
</evidence>
<reference evidence="2 3" key="1">
    <citation type="submission" date="2019-12" db="EMBL/GenBank/DDBJ databases">
        <authorList>
            <person name="Huq M.A."/>
        </authorList>
    </citation>
    <scope>NUCLEOTIDE SEQUENCE [LARGE SCALE GENOMIC DNA]</scope>
    <source>
        <strain evidence="2 3">MAH-25</strain>
    </source>
</reference>
<evidence type="ECO:0000313" key="2">
    <source>
        <dbReference type="EMBL" id="MVQ31670.1"/>
    </source>
</evidence>
<keyword evidence="3" id="KW-1185">Reference proteome</keyword>